<evidence type="ECO:0008006" key="3">
    <source>
        <dbReference type="Google" id="ProtNLM"/>
    </source>
</evidence>
<dbReference type="InterPro" id="IPR007497">
    <property type="entry name" value="SIMPL/DUF541"/>
</dbReference>
<dbReference type="OrthoDB" id="6196268at2"/>
<protein>
    <recommendedName>
        <fullName evidence="3">SIMPL domain-containing protein</fullName>
    </recommendedName>
</protein>
<dbReference type="PANTHER" id="PTHR34387">
    <property type="entry name" value="SLR1258 PROTEIN"/>
    <property type="match status" value="1"/>
</dbReference>
<keyword evidence="2" id="KW-1185">Reference proteome</keyword>
<reference evidence="1 2" key="1">
    <citation type="submission" date="2018-05" db="EMBL/GenBank/DDBJ databases">
        <title>Genomic Encyclopedia of Type Strains, Phase IV (KMG-IV): sequencing the most valuable type-strain genomes for metagenomic binning, comparative biology and taxonomic classification.</title>
        <authorList>
            <person name="Goeker M."/>
        </authorList>
    </citation>
    <scope>NUCLEOTIDE SEQUENCE [LARGE SCALE GENOMIC DNA]</scope>
    <source>
        <strain evidence="1 2">DSM 25350</strain>
    </source>
</reference>
<proteinExistence type="predicted"/>
<dbReference type="Pfam" id="PF04402">
    <property type="entry name" value="SIMPL"/>
    <property type="match status" value="1"/>
</dbReference>
<dbReference type="GO" id="GO:0006974">
    <property type="term" value="P:DNA damage response"/>
    <property type="evidence" value="ECO:0007669"/>
    <property type="project" value="TreeGrafter"/>
</dbReference>
<name>A0A316GF26_9GAMM</name>
<dbReference type="InterPro" id="IPR052022">
    <property type="entry name" value="26kDa_periplasmic_antigen"/>
</dbReference>
<evidence type="ECO:0000313" key="2">
    <source>
        <dbReference type="Proteomes" id="UP000245790"/>
    </source>
</evidence>
<dbReference type="Gene3D" id="3.30.70.2970">
    <property type="entry name" value="Protein of unknown function (DUF541), domain 2"/>
    <property type="match status" value="1"/>
</dbReference>
<dbReference type="Proteomes" id="UP000245790">
    <property type="component" value="Unassembled WGS sequence"/>
</dbReference>
<comment type="caution">
    <text evidence="1">The sequence shown here is derived from an EMBL/GenBank/DDBJ whole genome shotgun (WGS) entry which is preliminary data.</text>
</comment>
<organism evidence="1 2">
    <name type="scientific">Pleionea mediterranea</name>
    <dbReference type="NCBI Taxonomy" id="523701"/>
    <lineage>
        <taxon>Bacteria</taxon>
        <taxon>Pseudomonadati</taxon>
        <taxon>Pseudomonadota</taxon>
        <taxon>Gammaproteobacteria</taxon>
        <taxon>Oceanospirillales</taxon>
        <taxon>Pleioneaceae</taxon>
        <taxon>Pleionea</taxon>
    </lineage>
</organism>
<dbReference type="RefSeq" id="WP_109762431.1">
    <property type="nucleotide sequence ID" value="NZ_QGGU01000003.1"/>
</dbReference>
<gene>
    <name evidence="1" type="ORF">C8D97_103114</name>
</gene>
<accession>A0A316GF26</accession>
<dbReference type="EMBL" id="QGGU01000003">
    <property type="protein sequence ID" value="PWK53287.1"/>
    <property type="molecule type" value="Genomic_DNA"/>
</dbReference>
<dbReference type="AlphaFoldDB" id="A0A316GF26"/>
<sequence>MDKFSVLVIFALACVATHSSPELKGSPNELKAFLYPSKNTVTIKGSVEKKAYSDKAIVNLLVLTEEDKLSDAVAKNSSVRKLIREALVESGVKHDDINTSKFSTSPQYGWFGDDPDSFKVANRIAVNIYSEQQLNAIAKITDSKKEVSLSSMDFEHTSKDEFEQKVKKEALDKVMQQKSFYETTLGLALKPVAFRDFDVVQTGSKGAKDYSERIVITGSRIKRRGDADINPILNRKQTFDEIEYTATIAVDFEVVSKN</sequence>
<evidence type="ECO:0000313" key="1">
    <source>
        <dbReference type="EMBL" id="PWK53287.1"/>
    </source>
</evidence>
<dbReference type="PANTHER" id="PTHR34387:SF2">
    <property type="entry name" value="SLR1258 PROTEIN"/>
    <property type="match status" value="1"/>
</dbReference>